<keyword evidence="1" id="KW-0472">Membrane</keyword>
<evidence type="ECO:0000256" key="1">
    <source>
        <dbReference type="SAM" id="Phobius"/>
    </source>
</evidence>
<name>A0A1T4ND47_9ACTN</name>
<evidence type="ECO:0000313" key="2">
    <source>
        <dbReference type="EMBL" id="SJZ76966.1"/>
    </source>
</evidence>
<evidence type="ECO:0008006" key="4">
    <source>
        <dbReference type="Google" id="ProtNLM"/>
    </source>
</evidence>
<proteinExistence type="predicted"/>
<gene>
    <name evidence="2" type="ORF">SAMN02745673_01388</name>
</gene>
<dbReference type="OrthoDB" id="4950461at2"/>
<dbReference type="InterPro" id="IPR021741">
    <property type="entry name" value="DUF3311"/>
</dbReference>
<reference evidence="2 3" key="1">
    <citation type="submission" date="2017-02" db="EMBL/GenBank/DDBJ databases">
        <authorList>
            <person name="Peterson S.W."/>
        </authorList>
    </citation>
    <scope>NUCLEOTIDE SEQUENCE [LARGE SCALE GENOMIC DNA]</scope>
    <source>
        <strain evidence="2 3">DSM 45154</strain>
    </source>
</reference>
<keyword evidence="1" id="KW-0812">Transmembrane</keyword>
<accession>A0A1T4ND47</accession>
<feature type="transmembrane region" description="Helical" evidence="1">
    <location>
        <begin position="24"/>
        <end position="42"/>
    </location>
</feature>
<dbReference type="STRING" id="1122192.SAMN02745673_01388"/>
<dbReference type="AlphaFoldDB" id="A0A1T4ND47"/>
<dbReference type="RefSeq" id="WP_078760773.1">
    <property type="nucleotide sequence ID" value="NZ_FUWS01000003.1"/>
</dbReference>
<evidence type="ECO:0000313" key="3">
    <source>
        <dbReference type="Proteomes" id="UP000190637"/>
    </source>
</evidence>
<keyword evidence="3" id="KW-1185">Reference proteome</keyword>
<sequence length="101" mass="11110">MTRSQRGTGAVPPDTSPTRPRRHALWLLLVPAVLYCLAPFVANRIEPVILGMPFLLLWMVAATVISPLVIWLVARLDPIYRAGAPEPVPADDAPAHGRRVR</sequence>
<dbReference type="EMBL" id="FUWS01000003">
    <property type="protein sequence ID" value="SJZ76966.1"/>
    <property type="molecule type" value="Genomic_DNA"/>
</dbReference>
<dbReference type="Proteomes" id="UP000190637">
    <property type="component" value="Unassembled WGS sequence"/>
</dbReference>
<feature type="transmembrane region" description="Helical" evidence="1">
    <location>
        <begin position="48"/>
        <end position="74"/>
    </location>
</feature>
<dbReference type="Pfam" id="PF11755">
    <property type="entry name" value="DUF3311"/>
    <property type="match status" value="1"/>
</dbReference>
<organism evidence="2 3">
    <name type="scientific">Marinactinospora thermotolerans DSM 45154</name>
    <dbReference type="NCBI Taxonomy" id="1122192"/>
    <lineage>
        <taxon>Bacteria</taxon>
        <taxon>Bacillati</taxon>
        <taxon>Actinomycetota</taxon>
        <taxon>Actinomycetes</taxon>
        <taxon>Streptosporangiales</taxon>
        <taxon>Nocardiopsidaceae</taxon>
        <taxon>Marinactinospora</taxon>
    </lineage>
</organism>
<keyword evidence="1" id="KW-1133">Transmembrane helix</keyword>
<protein>
    <recommendedName>
        <fullName evidence="4">DUF3311 domain-containing protein</fullName>
    </recommendedName>
</protein>